<comment type="catalytic activity">
    <reaction evidence="12">
        <text>a hydroperoxide + [thioredoxin]-dithiol = an alcohol + [thioredoxin]-disulfide + H2O</text>
        <dbReference type="Rhea" id="RHEA:62620"/>
        <dbReference type="Rhea" id="RHEA-COMP:10698"/>
        <dbReference type="Rhea" id="RHEA-COMP:10700"/>
        <dbReference type="ChEBI" id="CHEBI:15377"/>
        <dbReference type="ChEBI" id="CHEBI:29950"/>
        <dbReference type="ChEBI" id="CHEBI:30879"/>
        <dbReference type="ChEBI" id="CHEBI:35924"/>
        <dbReference type="ChEBI" id="CHEBI:50058"/>
        <dbReference type="EC" id="1.11.1.24"/>
    </reaction>
</comment>
<evidence type="ECO:0000259" key="13">
    <source>
        <dbReference type="PROSITE" id="PS51352"/>
    </source>
</evidence>
<evidence type="ECO:0000256" key="3">
    <source>
        <dbReference type="ARBA" id="ARBA00013017"/>
    </source>
</evidence>
<evidence type="ECO:0000256" key="1">
    <source>
        <dbReference type="ARBA" id="ARBA00003330"/>
    </source>
</evidence>
<dbReference type="PIRSF" id="PIRSF000239">
    <property type="entry name" value="AHPC"/>
    <property type="match status" value="1"/>
</dbReference>
<keyword evidence="15" id="KW-1185">Reference proteome</keyword>
<evidence type="ECO:0000256" key="11">
    <source>
        <dbReference type="ARBA" id="ARBA00042639"/>
    </source>
</evidence>
<evidence type="ECO:0000256" key="5">
    <source>
        <dbReference type="ARBA" id="ARBA00022862"/>
    </source>
</evidence>
<keyword evidence="7" id="KW-1015">Disulfide bond</keyword>
<dbReference type="InterPro" id="IPR013766">
    <property type="entry name" value="Thioredoxin_domain"/>
</dbReference>
<sequence length="154" mass="17458">MGLEVGDVIPDFVIKKHDGTDFISKDYVGKQPFVIYFYPKNFTPGCTKEACDFRDSYEDFKVQGVEVIGVSSDSVKSHERFKTKYRLPFIFLADTNNKVRKLFGVKSGLFGVLLGRETYVVDKKGVIQLKFNSINASSHLRKASKAISEMIKEK</sequence>
<evidence type="ECO:0000256" key="2">
    <source>
        <dbReference type="ARBA" id="ARBA00011245"/>
    </source>
</evidence>
<comment type="caution">
    <text evidence="14">The sequence shown here is derived from an EMBL/GenBank/DDBJ whole genome shotgun (WGS) entry which is preliminary data.</text>
</comment>
<proteinExistence type="inferred from homology"/>
<organism evidence="14 15">
    <name type="scientific">Aquimarina addita</name>
    <dbReference type="NCBI Taxonomy" id="870485"/>
    <lineage>
        <taxon>Bacteria</taxon>
        <taxon>Pseudomonadati</taxon>
        <taxon>Bacteroidota</taxon>
        <taxon>Flavobacteriia</taxon>
        <taxon>Flavobacteriales</taxon>
        <taxon>Flavobacteriaceae</taxon>
        <taxon>Aquimarina</taxon>
    </lineage>
</organism>
<evidence type="ECO:0000256" key="10">
    <source>
        <dbReference type="ARBA" id="ARBA00038489"/>
    </source>
</evidence>
<dbReference type="InterPro" id="IPR000866">
    <property type="entry name" value="AhpC/TSA"/>
</dbReference>
<dbReference type="PANTHER" id="PTHR42801:SF4">
    <property type="entry name" value="AHPC_TSA FAMILY PROTEIN"/>
    <property type="match status" value="1"/>
</dbReference>
<protein>
    <recommendedName>
        <fullName evidence="3">thioredoxin-dependent peroxiredoxin</fullName>
        <ecNumber evidence="3">1.11.1.24</ecNumber>
    </recommendedName>
    <alternativeName>
        <fullName evidence="9">Thioredoxin peroxidase</fullName>
    </alternativeName>
    <alternativeName>
        <fullName evidence="11">Thioredoxin-dependent peroxiredoxin Bcp</fullName>
    </alternativeName>
</protein>
<dbReference type="EMBL" id="BAABCW010000001">
    <property type="protein sequence ID" value="GAA4107653.1"/>
    <property type="molecule type" value="Genomic_DNA"/>
</dbReference>
<keyword evidence="4" id="KW-0575">Peroxidase</keyword>
<evidence type="ECO:0000256" key="6">
    <source>
        <dbReference type="ARBA" id="ARBA00023002"/>
    </source>
</evidence>
<dbReference type="PROSITE" id="PS51352">
    <property type="entry name" value="THIOREDOXIN_2"/>
    <property type="match status" value="1"/>
</dbReference>
<comment type="subunit">
    <text evidence="2">Monomer.</text>
</comment>
<dbReference type="Gene3D" id="3.40.30.10">
    <property type="entry name" value="Glutaredoxin"/>
    <property type="match status" value="1"/>
</dbReference>
<dbReference type="PANTHER" id="PTHR42801">
    <property type="entry name" value="THIOREDOXIN-DEPENDENT PEROXIDE REDUCTASE"/>
    <property type="match status" value="1"/>
</dbReference>
<accession>A0ABP7XB82</accession>
<evidence type="ECO:0000256" key="8">
    <source>
        <dbReference type="ARBA" id="ARBA00023284"/>
    </source>
</evidence>
<gene>
    <name evidence="14" type="ORF">GCM10022393_03130</name>
</gene>
<keyword evidence="6" id="KW-0560">Oxidoreductase</keyword>
<evidence type="ECO:0000313" key="15">
    <source>
        <dbReference type="Proteomes" id="UP001500459"/>
    </source>
</evidence>
<comment type="function">
    <text evidence="1">Thiol-specific peroxidase that catalyzes the reduction of hydrogen peroxide and organic hydroperoxides to water and alcohols, respectively. Plays a role in cell protection against oxidative stress by detoxifying peroxides and as sensor of hydrogen peroxide-mediated signaling events.</text>
</comment>
<evidence type="ECO:0000313" key="14">
    <source>
        <dbReference type="EMBL" id="GAA4107653.1"/>
    </source>
</evidence>
<dbReference type="InterPro" id="IPR050924">
    <property type="entry name" value="Peroxiredoxin_BCP/PrxQ"/>
</dbReference>
<dbReference type="CDD" id="cd03017">
    <property type="entry name" value="PRX_BCP"/>
    <property type="match status" value="1"/>
</dbReference>
<evidence type="ECO:0000256" key="9">
    <source>
        <dbReference type="ARBA" id="ARBA00032824"/>
    </source>
</evidence>
<dbReference type="RefSeq" id="WP_344924126.1">
    <property type="nucleotide sequence ID" value="NZ_BAABCW010000001.1"/>
</dbReference>
<dbReference type="InterPro" id="IPR024706">
    <property type="entry name" value="Peroxiredoxin_AhpC-typ"/>
</dbReference>
<dbReference type="Proteomes" id="UP001500459">
    <property type="component" value="Unassembled WGS sequence"/>
</dbReference>
<keyword evidence="5" id="KW-0049">Antioxidant</keyword>
<evidence type="ECO:0000256" key="12">
    <source>
        <dbReference type="ARBA" id="ARBA00049091"/>
    </source>
</evidence>
<feature type="domain" description="Thioredoxin" evidence="13">
    <location>
        <begin position="3"/>
        <end position="152"/>
    </location>
</feature>
<reference evidence="15" key="1">
    <citation type="journal article" date="2019" name="Int. J. Syst. Evol. Microbiol.">
        <title>The Global Catalogue of Microorganisms (GCM) 10K type strain sequencing project: providing services to taxonomists for standard genome sequencing and annotation.</title>
        <authorList>
            <consortium name="The Broad Institute Genomics Platform"/>
            <consortium name="The Broad Institute Genome Sequencing Center for Infectious Disease"/>
            <person name="Wu L."/>
            <person name="Ma J."/>
        </authorList>
    </citation>
    <scope>NUCLEOTIDE SEQUENCE [LARGE SCALE GENOMIC DNA]</scope>
    <source>
        <strain evidence="15">JCM 17106</strain>
    </source>
</reference>
<keyword evidence="8" id="KW-0676">Redox-active center</keyword>
<evidence type="ECO:0000256" key="7">
    <source>
        <dbReference type="ARBA" id="ARBA00023157"/>
    </source>
</evidence>
<comment type="similarity">
    <text evidence="10">Belongs to the peroxiredoxin family. BCP/PrxQ subfamily.</text>
</comment>
<evidence type="ECO:0000256" key="4">
    <source>
        <dbReference type="ARBA" id="ARBA00022559"/>
    </source>
</evidence>
<dbReference type="Pfam" id="PF00578">
    <property type="entry name" value="AhpC-TSA"/>
    <property type="match status" value="1"/>
</dbReference>
<dbReference type="InterPro" id="IPR036249">
    <property type="entry name" value="Thioredoxin-like_sf"/>
</dbReference>
<dbReference type="EC" id="1.11.1.24" evidence="3"/>
<name>A0ABP7XB82_9FLAO</name>
<dbReference type="SUPFAM" id="SSF52833">
    <property type="entry name" value="Thioredoxin-like"/>
    <property type="match status" value="1"/>
</dbReference>